<reference evidence="1 2" key="1">
    <citation type="submission" date="2015-11" db="EMBL/GenBank/DDBJ databases">
        <title>Exploring the genomic traits of fungus-feeding bacterial genus Collimonas.</title>
        <authorList>
            <person name="Song C."/>
            <person name="Schmidt R."/>
            <person name="de Jager V."/>
            <person name="Krzyzanowska D."/>
            <person name="Jongedijk E."/>
            <person name="Cankar K."/>
            <person name="Beekwilder J."/>
            <person name="van Veen A."/>
            <person name="de Boer W."/>
            <person name="van Veen J.A."/>
            <person name="Garbeva P."/>
        </authorList>
    </citation>
    <scope>NUCLEOTIDE SEQUENCE [LARGE SCALE GENOMIC DNA]</scope>
    <source>
        <strain evidence="1 2">Ter291</strain>
    </source>
</reference>
<proteinExistence type="predicted"/>
<keyword evidence="2" id="KW-1185">Reference proteome</keyword>
<gene>
    <name evidence="1" type="ORF">CPter291_3248</name>
</gene>
<organism evidence="1 2">
    <name type="scientific">Collimonas pratensis</name>
    <dbReference type="NCBI Taxonomy" id="279113"/>
    <lineage>
        <taxon>Bacteria</taxon>
        <taxon>Pseudomonadati</taxon>
        <taxon>Pseudomonadota</taxon>
        <taxon>Betaproteobacteria</taxon>
        <taxon>Burkholderiales</taxon>
        <taxon>Oxalobacteraceae</taxon>
        <taxon>Collimonas</taxon>
    </lineage>
</organism>
<dbReference type="EMBL" id="CP013236">
    <property type="protein sequence ID" value="AMP15485.1"/>
    <property type="molecule type" value="Genomic_DNA"/>
</dbReference>
<sequence>MAIETFSWVPKIESTGAVKFRVLKAQFGDGYAQTAPDGINNRSTSWPLSFTGTATKVGAIAAFLDRHAGSRSFYWTPPLGGQARFKAGEYQPTDHGGGIFTIAVTFEESFSP</sequence>
<evidence type="ECO:0000313" key="2">
    <source>
        <dbReference type="Proteomes" id="UP000074914"/>
    </source>
</evidence>
<name>A0ABN4MCX3_9BURK</name>
<evidence type="ECO:0000313" key="1">
    <source>
        <dbReference type="EMBL" id="AMP15485.1"/>
    </source>
</evidence>
<dbReference type="Pfam" id="PF05939">
    <property type="entry name" value="Phage_min_tail"/>
    <property type="match status" value="1"/>
</dbReference>
<dbReference type="InterPro" id="IPR010265">
    <property type="entry name" value="Phage_lambda_TipM"/>
</dbReference>
<dbReference type="RefSeq" id="WP_062116649.1">
    <property type="nucleotide sequence ID" value="NZ_CP013236.1"/>
</dbReference>
<dbReference type="Proteomes" id="UP000074914">
    <property type="component" value="Chromosome"/>
</dbReference>
<accession>A0ABN4MCX3</accession>
<protein>
    <submittedName>
        <fullName evidence="1">Phage minor tail family protein</fullName>
    </submittedName>
</protein>